<dbReference type="AlphaFoldDB" id="A0A183JTZ2"/>
<proteinExistence type="predicted"/>
<dbReference type="EMBL" id="UZAK01012509">
    <property type="protein sequence ID" value="VDP01558.1"/>
    <property type="molecule type" value="Genomic_DNA"/>
</dbReference>
<keyword evidence="1" id="KW-0472">Membrane</keyword>
<keyword evidence="1" id="KW-1133">Transmembrane helix</keyword>
<evidence type="ECO:0000313" key="2">
    <source>
        <dbReference type="EMBL" id="VDP01558.1"/>
    </source>
</evidence>
<reference evidence="4" key="1">
    <citation type="submission" date="2016-06" db="UniProtKB">
        <authorList>
            <consortium name="WormBaseParasite"/>
        </authorList>
    </citation>
    <scope>IDENTIFICATION</scope>
</reference>
<keyword evidence="3" id="KW-1185">Reference proteome</keyword>
<keyword evidence="1" id="KW-0812">Transmembrane</keyword>
<evidence type="ECO:0000313" key="4">
    <source>
        <dbReference type="WBParaSite" id="SCUD_0000618201-mRNA-1"/>
    </source>
</evidence>
<feature type="transmembrane region" description="Helical" evidence="1">
    <location>
        <begin position="20"/>
        <end position="41"/>
    </location>
</feature>
<dbReference type="WBParaSite" id="SCUD_0000618201-mRNA-1">
    <property type="protein sequence ID" value="SCUD_0000618201-mRNA-1"/>
    <property type="gene ID" value="SCUD_0000618201"/>
</dbReference>
<reference evidence="2 3" key="2">
    <citation type="submission" date="2018-11" db="EMBL/GenBank/DDBJ databases">
        <authorList>
            <consortium name="Pathogen Informatics"/>
        </authorList>
    </citation>
    <scope>NUCLEOTIDE SEQUENCE [LARGE SCALE GENOMIC DNA]</scope>
    <source>
        <strain evidence="2">Dakar</strain>
        <strain evidence="3">Dakar, Senegal</strain>
    </source>
</reference>
<organism evidence="4">
    <name type="scientific">Schistosoma curassoni</name>
    <dbReference type="NCBI Taxonomy" id="6186"/>
    <lineage>
        <taxon>Eukaryota</taxon>
        <taxon>Metazoa</taxon>
        <taxon>Spiralia</taxon>
        <taxon>Lophotrochozoa</taxon>
        <taxon>Platyhelminthes</taxon>
        <taxon>Trematoda</taxon>
        <taxon>Digenea</taxon>
        <taxon>Strigeidida</taxon>
        <taxon>Schistosomatoidea</taxon>
        <taxon>Schistosomatidae</taxon>
        <taxon>Schistosoma</taxon>
    </lineage>
</organism>
<sequence length="45" mass="5287">MMHVFVIQCLKQSLHSQNLVALLLLLYVQSVVYVYVQLLVYQHVI</sequence>
<accession>A0A183JTZ2</accession>
<dbReference type="Proteomes" id="UP000279833">
    <property type="component" value="Unassembled WGS sequence"/>
</dbReference>
<protein>
    <submittedName>
        <fullName evidence="2 4">Uncharacterized protein</fullName>
    </submittedName>
</protein>
<name>A0A183JTZ2_9TREM</name>
<evidence type="ECO:0000256" key="1">
    <source>
        <dbReference type="SAM" id="Phobius"/>
    </source>
</evidence>
<gene>
    <name evidence="2" type="ORF">SCUD_LOCUS6183</name>
</gene>
<evidence type="ECO:0000313" key="3">
    <source>
        <dbReference type="Proteomes" id="UP000279833"/>
    </source>
</evidence>